<keyword evidence="5" id="KW-0998">Cell outer membrane</keyword>
<dbReference type="Proteomes" id="UP000249645">
    <property type="component" value="Unassembled WGS sequence"/>
</dbReference>
<dbReference type="Pfam" id="PF07980">
    <property type="entry name" value="SusD_RagB"/>
    <property type="match status" value="1"/>
</dbReference>
<dbReference type="AlphaFoldDB" id="A0A2W5F8T5"/>
<evidence type="ECO:0000256" key="1">
    <source>
        <dbReference type="ARBA" id="ARBA00004442"/>
    </source>
</evidence>
<dbReference type="Gene3D" id="1.25.40.390">
    <property type="match status" value="1"/>
</dbReference>
<dbReference type="SUPFAM" id="SSF48452">
    <property type="entry name" value="TPR-like"/>
    <property type="match status" value="1"/>
</dbReference>
<protein>
    <recommendedName>
        <fullName evidence="10">RagB/SusD family nutrient uptake outer membrane protein</fullName>
    </recommendedName>
</protein>
<dbReference type="InterPro" id="IPR033985">
    <property type="entry name" value="SusD-like_N"/>
</dbReference>
<dbReference type="GO" id="GO:0009279">
    <property type="term" value="C:cell outer membrane"/>
    <property type="evidence" value="ECO:0007669"/>
    <property type="project" value="UniProtKB-SubCell"/>
</dbReference>
<dbReference type="Pfam" id="PF14322">
    <property type="entry name" value="SusD-like_3"/>
    <property type="match status" value="1"/>
</dbReference>
<accession>A0A2W5F8T5</accession>
<dbReference type="InterPro" id="IPR011990">
    <property type="entry name" value="TPR-like_helical_dom_sf"/>
</dbReference>
<feature type="domain" description="RagB/SusD" evidence="6">
    <location>
        <begin position="337"/>
        <end position="410"/>
    </location>
</feature>
<dbReference type="EMBL" id="QFOI01000059">
    <property type="protein sequence ID" value="PZP50644.1"/>
    <property type="molecule type" value="Genomic_DNA"/>
</dbReference>
<evidence type="ECO:0000256" key="2">
    <source>
        <dbReference type="ARBA" id="ARBA00006275"/>
    </source>
</evidence>
<evidence type="ECO:0008006" key="10">
    <source>
        <dbReference type="Google" id="ProtNLM"/>
    </source>
</evidence>
<evidence type="ECO:0000313" key="8">
    <source>
        <dbReference type="EMBL" id="PZP50644.1"/>
    </source>
</evidence>
<dbReference type="PROSITE" id="PS51257">
    <property type="entry name" value="PROKAR_LIPOPROTEIN"/>
    <property type="match status" value="1"/>
</dbReference>
<reference evidence="8 9" key="1">
    <citation type="submission" date="2017-11" db="EMBL/GenBank/DDBJ databases">
        <title>Infants hospitalized years apart are colonized by the same room-sourced microbial strains.</title>
        <authorList>
            <person name="Brooks B."/>
            <person name="Olm M.R."/>
            <person name="Firek B.A."/>
            <person name="Baker R."/>
            <person name="Thomas B.C."/>
            <person name="Morowitz M.J."/>
            <person name="Banfield J.F."/>
        </authorList>
    </citation>
    <scope>NUCLEOTIDE SEQUENCE [LARGE SCALE GENOMIC DNA]</scope>
    <source>
        <strain evidence="8">S2_009_000_R2_76</strain>
    </source>
</reference>
<keyword evidence="4" id="KW-0472">Membrane</keyword>
<feature type="domain" description="SusD-like N-terminal" evidence="7">
    <location>
        <begin position="36"/>
        <end position="219"/>
    </location>
</feature>
<dbReference type="InterPro" id="IPR012944">
    <property type="entry name" value="SusD_RagB_dom"/>
</dbReference>
<evidence type="ECO:0000256" key="3">
    <source>
        <dbReference type="ARBA" id="ARBA00022729"/>
    </source>
</evidence>
<keyword evidence="3" id="KW-0732">Signal</keyword>
<comment type="caution">
    <text evidence="8">The sequence shown here is derived from an EMBL/GenBank/DDBJ whole genome shotgun (WGS) entry which is preliminary data.</text>
</comment>
<evidence type="ECO:0000259" key="6">
    <source>
        <dbReference type="Pfam" id="PF07980"/>
    </source>
</evidence>
<evidence type="ECO:0000256" key="5">
    <source>
        <dbReference type="ARBA" id="ARBA00023237"/>
    </source>
</evidence>
<evidence type="ECO:0000313" key="9">
    <source>
        <dbReference type="Proteomes" id="UP000249645"/>
    </source>
</evidence>
<comment type="subcellular location">
    <subcellularLocation>
        <location evidence="1">Cell outer membrane</location>
    </subcellularLocation>
</comment>
<proteinExistence type="inferred from homology"/>
<gene>
    <name evidence="8" type="ORF">DI598_05100</name>
</gene>
<evidence type="ECO:0000256" key="4">
    <source>
        <dbReference type="ARBA" id="ARBA00023136"/>
    </source>
</evidence>
<name>A0A2W5F8T5_9SPHI</name>
<evidence type="ECO:0000259" key="7">
    <source>
        <dbReference type="Pfam" id="PF14322"/>
    </source>
</evidence>
<sequence length="457" mass="52020">MKYIVILFFISTLLISCDKYLDITPKGYVIPSSYSDLDLVLNSVTLTTTGANPLMKLSDDEDNLYIDPQSLVELDLTYLWDDDPTRDFTTNPAIWGEAYRNISTYNTVITKIPRNVEDSVGRSILGQALVGRAYEYLYLVNLYGYIYNESSVNTDLGIPWMQSVDLASAIPNRGTIKDNYDSIITNIESFIPYLPDHNSNNRYRASKSSAYSILARTFLYMSRFDSASYYASLASTGLDVLPLNTLDPQADINTYRIAQFPSNIFLRINRSAIKNGPYFVDTSLTRLFDDTSDYRLKLRYLKSDYSTGIDSLSLHTRGGIMTNIYPIEYNFGTTVEEMKLIIAEAAARNGDIDKAMQNVNLIIQNNVSPLSYKPLTTNSKDSALYYVIRERRKQFAFTGLRWFDMRRLKGEGLIPTINRYDYDGNIIASLAPNSWKYVLQIPKQVYLLTPSIVLNPR</sequence>
<comment type="similarity">
    <text evidence="2">Belongs to the SusD family.</text>
</comment>
<organism evidence="8 9">
    <name type="scientific">Pseudopedobacter saltans</name>
    <dbReference type="NCBI Taxonomy" id="151895"/>
    <lineage>
        <taxon>Bacteria</taxon>
        <taxon>Pseudomonadati</taxon>
        <taxon>Bacteroidota</taxon>
        <taxon>Sphingobacteriia</taxon>
        <taxon>Sphingobacteriales</taxon>
        <taxon>Sphingobacteriaceae</taxon>
        <taxon>Pseudopedobacter</taxon>
    </lineage>
</organism>